<feature type="region of interest" description="Knob domain" evidence="8">
    <location>
        <begin position="566"/>
        <end position="665"/>
    </location>
</feature>
<dbReference type="GO" id="GO:0008143">
    <property type="term" value="F:poly(A) binding"/>
    <property type="evidence" value="ECO:0007669"/>
    <property type="project" value="TreeGrafter"/>
</dbReference>
<feature type="binding site" evidence="8">
    <location>
        <position position="314"/>
    </location>
    <ligand>
        <name>ATP</name>
        <dbReference type="ChEBI" id="CHEBI:30616"/>
    </ligand>
</feature>
<feature type="coiled-coil region" evidence="8">
    <location>
        <begin position="527"/>
        <end position="565"/>
    </location>
</feature>
<comment type="domain">
    <text evidence="8">The N-terminal zinc finger binds to poly(A) RNA.</text>
</comment>
<keyword evidence="9" id="KW-0862">Zinc</keyword>
<feature type="binding site" evidence="8">
    <location>
        <begin position="363"/>
        <end position="370"/>
    </location>
    <ligand>
        <name>ATP</name>
        <dbReference type="ChEBI" id="CHEBI:30616"/>
    </ligand>
</feature>
<dbReference type="Gene3D" id="1.10.510.10">
    <property type="entry name" value="Transferase(Phosphotransferase) domain 1"/>
    <property type="match status" value="1"/>
</dbReference>
<dbReference type="Gene3D" id="1.10.287.3700">
    <property type="match status" value="1"/>
</dbReference>
<keyword evidence="7 8" id="KW-0175">Coiled coil</keyword>
<keyword evidence="6 8" id="KW-0067">ATP-binding</keyword>
<dbReference type="GO" id="GO:0031251">
    <property type="term" value="C:PAN complex"/>
    <property type="evidence" value="ECO:0007669"/>
    <property type="project" value="UniProtKB-UniRule"/>
</dbReference>
<evidence type="ECO:0000256" key="9">
    <source>
        <dbReference type="PROSITE-ProRule" id="PRU00723"/>
    </source>
</evidence>
<dbReference type="Gene3D" id="6.10.250.3160">
    <property type="match status" value="1"/>
</dbReference>
<dbReference type="InterPro" id="IPR030844">
    <property type="entry name" value="PAN3"/>
</dbReference>
<dbReference type="Pfam" id="PF25586">
    <property type="entry name" value="zf-CCCH_PAN3"/>
    <property type="match status" value="1"/>
</dbReference>
<dbReference type="InterPro" id="IPR000571">
    <property type="entry name" value="Znf_CCCH"/>
</dbReference>
<keyword evidence="9" id="KW-0479">Metal-binding</keyword>
<accession>A0A0F7ZSG1</accession>
<evidence type="ECO:0000256" key="6">
    <source>
        <dbReference type="ARBA" id="ARBA00022840"/>
    </source>
</evidence>
<evidence type="ECO:0000256" key="5">
    <source>
        <dbReference type="ARBA" id="ARBA00022771"/>
    </source>
</evidence>
<dbReference type="OrthoDB" id="204958at2759"/>
<dbReference type="FunFam" id="1.10.287.3700:FF:000001">
    <property type="entry name" value="PAN2-PAN3 deadenylation complex subunit PAN3"/>
    <property type="match status" value="1"/>
</dbReference>
<dbReference type="GO" id="GO:0006397">
    <property type="term" value="P:mRNA processing"/>
    <property type="evidence" value="ECO:0007669"/>
    <property type="project" value="UniProtKB-KW"/>
</dbReference>
<keyword evidence="2 8" id="KW-0963">Cytoplasm</keyword>
<keyword evidence="3 8" id="KW-0507">mRNA processing</keyword>
<reference evidence="12 13" key="1">
    <citation type="journal article" date="2014" name="Genome Biol. Evol.">
        <title>Comparative genomics and transcriptomics analyses reveal divergent lifestyle features of nematode endoparasitic fungus Hirsutella minnesotensis.</title>
        <authorList>
            <person name="Lai Y."/>
            <person name="Liu K."/>
            <person name="Zhang X."/>
            <person name="Zhang X."/>
            <person name="Li K."/>
            <person name="Wang N."/>
            <person name="Shu C."/>
            <person name="Wu Y."/>
            <person name="Wang C."/>
            <person name="Bushley K.E."/>
            <person name="Xiang M."/>
            <person name="Liu X."/>
        </authorList>
    </citation>
    <scope>NUCLEOTIDE SEQUENCE [LARGE SCALE GENOMIC DNA]</scope>
    <source>
        <strain evidence="12 13">3608</strain>
    </source>
</reference>
<keyword evidence="13" id="KW-1185">Reference proteome</keyword>
<dbReference type="PROSITE" id="PS50103">
    <property type="entry name" value="ZF_C3H1"/>
    <property type="match status" value="1"/>
</dbReference>
<evidence type="ECO:0000256" key="3">
    <source>
        <dbReference type="ARBA" id="ARBA00022664"/>
    </source>
</evidence>
<keyword evidence="5 9" id="KW-0863">Zinc-finger</keyword>
<evidence type="ECO:0000256" key="2">
    <source>
        <dbReference type="ARBA" id="ARBA00022490"/>
    </source>
</evidence>
<gene>
    <name evidence="8" type="primary">PAN3</name>
    <name evidence="12" type="ORF">HIM_09313</name>
</gene>
<evidence type="ECO:0000256" key="4">
    <source>
        <dbReference type="ARBA" id="ARBA00022741"/>
    </source>
</evidence>
<proteinExistence type="inferred from homology"/>
<dbReference type="Proteomes" id="UP000054481">
    <property type="component" value="Unassembled WGS sequence"/>
</dbReference>
<dbReference type="InterPro" id="IPR011009">
    <property type="entry name" value="Kinase-like_dom_sf"/>
</dbReference>
<evidence type="ECO:0000256" key="8">
    <source>
        <dbReference type="HAMAP-Rule" id="MF_03181"/>
    </source>
</evidence>
<organism evidence="12 13">
    <name type="scientific">Hirsutella minnesotensis 3608</name>
    <dbReference type="NCBI Taxonomy" id="1043627"/>
    <lineage>
        <taxon>Eukaryota</taxon>
        <taxon>Fungi</taxon>
        <taxon>Dikarya</taxon>
        <taxon>Ascomycota</taxon>
        <taxon>Pezizomycotina</taxon>
        <taxon>Sordariomycetes</taxon>
        <taxon>Hypocreomycetidae</taxon>
        <taxon>Hypocreales</taxon>
        <taxon>Ophiocordycipitaceae</taxon>
        <taxon>Hirsutella</taxon>
    </lineage>
</organism>
<comment type="similarity">
    <text evidence="8">Belongs to the protein kinase superfamily. PAN3 family.</text>
</comment>
<comment type="caution">
    <text evidence="8">Lacks conserved residue(s) required for the propagation of feature annotation.</text>
</comment>
<keyword evidence="4 8" id="KW-0547">Nucleotide-binding</keyword>
<feature type="binding site" evidence="8">
    <location>
        <begin position="424"/>
        <end position="425"/>
    </location>
    <ligand>
        <name>ATP</name>
        <dbReference type="ChEBI" id="CHEBI:30616"/>
    </ligand>
</feature>
<comment type="domain">
    <text evidence="8">The pseudokinase domain, the coiled-coil (CC), and C-terminal knob domain (CK) form a structural unit (PKC) that forms an extensive high-affinity interaction surface for PAN2.</text>
</comment>
<dbReference type="GO" id="GO:0008270">
    <property type="term" value="F:zinc ion binding"/>
    <property type="evidence" value="ECO:0007669"/>
    <property type="project" value="UniProtKB-KW"/>
</dbReference>
<name>A0A0F7ZSG1_9HYPO</name>
<evidence type="ECO:0000256" key="1">
    <source>
        <dbReference type="ARBA" id="ARBA00004496"/>
    </source>
</evidence>
<dbReference type="PANTHER" id="PTHR12272">
    <property type="entry name" value="DEADENYLATION COMPLEX SUBUNIT PAN3"/>
    <property type="match status" value="1"/>
</dbReference>
<dbReference type="GO" id="GO:0005524">
    <property type="term" value="F:ATP binding"/>
    <property type="evidence" value="ECO:0007669"/>
    <property type="project" value="UniProtKB-UniRule"/>
</dbReference>
<evidence type="ECO:0000313" key="12">
    <source>
        <dbReference type="EMBL" id="KJZ71303.1"/>
    </source>
</evidence>
<dbReference type="GO" id="GO:0000932">
    <property type="term" value="C:P-body"/>
    <property type="evidence" value="ECO:0007669"/>
    <property type="project" value="TreeGrafter"/>
</dbReference>
<comment type="function">
    <text evidence="8">Regulatory subunit of the poly(A)-nuclease (PAN) deadenylation complex, one of two cytoplasmic mRNA deadenylases involved in mRNA turnover. PAN specifically shortens poly(A) tails of RNA and the activity is stimulated by poly(A)-binding protein PAB1. PAN deadenylation is followed by rapid degradation of the shortened mRNA tails by the CCR4-NOT complex. Deadenylated mRNAs are then degraded by two alternative mechanisms, namely exosome-mediated 3'-5' exonucleolytic degradation, or deadenlyation-dependent mRNA decaping and subsequent 5'-3' exonucleolytic degradation by XRN1. May also be involved in post-transcriptional maturation of mRNA poly(A) tails. PAN3 acts as a positive regulator for PAN activity, recruiting the catalytic subunit PAN2 to mRNA via its interaction with RNA and with PAB1.</text>
</comment>
<dbReference type="PANTHER" id="PTHR12272:SF11">
    <property type="entry name" value="PAN2-PAN3 DEADENYLATION COMPLEX SUBUNIT PAN3"/>
    <property type="match status" value="1"/>
</dbReference>
<comment type="domain">
    <text evidence="8">Contains a pseudokinase domain. The protein kinase domain is predicted to be catalytically inactive because some of the residues important for catalytic activity are substituted and it lacks the equivalent of the binding site for a peptide substrate. However, it has retained an ATP-binding site and ATP-binding is required for mRNA degradation, stimulating the activity of the PAN2 nuclease in vitro. The nucleotide-binding site is juxtaposed to the RNase active site of PAN2 in the complex and may actually bind nucleosides of a poly(A) RNA rather than ATP, feeding the poly(A)-tail to the active site of the deadenylase and thus increasing the efficiency with which this distributive enzyme degrades oligo(A) RNAs.</text>
</comment>
<protein>
    <recommendedName>
        <fullName evidence="8">PAN2-PAN3 deadenylation complex subunit PAN3</fullName>
    </recommendedName>
    <alternativeName>
        <fullName evidence="8">PAB1P-dependent poly(A)-specific ribonuclease</fullName>
    </alternativeName>
    <alternativeName>
        <fullName evidence="8">Poly(A)-nuclease deadenylation complex subunit 3</fullName>
        <shortName evidence="8">PAN deadenylation complex subunit 3</shortName>
    </alternativeName>
</protein>
<sequence>MATSRFPQTDLRRQVGSPRPKTRGNAAPLSSHSPLALTSHAAENKETLCRNVLIYGHCRYEDQGCTFSHDLNKSNNNGNQSDISKKALNVESPSFTPASIQPSILRKATLPTQAASAPAFTPRALSAGTPLTTSADSEAAVFNPAAIREFTPGFDVSSQGGINGSTQDGSVSYDPFAMAGVSQSLPPAPYNPYADDHNPLGSSSSYFQSQGAFTTLQPLQHHLYAPAGPHRDDLMPYHRMTHDFFLPEKVREEYQKKAEAALQIIPNSQLPQLDNYHSLVALDTTHRKNANIFGYPSWVYKATSSKTGHLYCLRRLEGFRLTNEYAIRSVKEWRKIDNANIVTIHDAFTARAFGDSSLIFVQDYHPLSKTLAEAHLSSTPGPGNRFQPKGPVPEAVMWAYISQIANALKAIHGVNLAARCIDVSKIILTDKNRIRLNACSVLDVVQFDLRRPVRELQQEDFMQFGRTMLSLATSTSPAHLTNLSASMEQMSRSYSAELRDTIVWLLLSPEQAPAQKSIDEFVRGIAGHIVTSFDQSLHRGDEISTELFRELENGRIARLLMKLGAVNERPEFDGDRAWSENGERYMLKLFRDYVFHQVDSNGNPVLDIGHMIRCLNRLDAGTDEKICLTSRDEQTSFLISYKELKKQLGNAFGELQKGSKHARGF</sequence>
<dbReference type="Pfam" id="PF18101">
    <property type="entry name" value="Pan3_CK"/>
    <property type="match status" value="1"/>
</dbReference>
<dbReference type="SUPFAM" id="SSF56112">
    <property type="entry name" value="Protein kinase-like (PK-like)"/>
    <property type="match status" value="1"/>
</dbReference>
<dbReference type="EMBL" id="KQ030580">
    <property type="protein sequence ID" value="KJZ71303.1"/>
    <property type="molecule type" value="Genomic_DNA"/>
</dbReference>
<dbReference type="GO" id="GO:0000289">
    <property type="term" value="P:nuclear-transcribed mRNA poly(A) tail shortening"/>
    <property type="evidence" value="ECO:0007669"/>
    <property type="project" value="UniProtKB-UniRule"/>
</dbReference>
<dbReference type="Gene3D" id="1.20.5.5160">
    <property type="match status" value="1"/>
</dbReference>
<evidence type="ECO:0000259" key="11">
    <source>
        <dbReference type="PROSITE" id="PS50103"/>
    </source>
</evidence>
<feature type="domain" description="C3H1-type" evidence="11">
    <location>
        <begin position="43"/>
        <end position="72"/>
    </location>
</feature>
<evidence type="ECO:0000313" key="13">
    <source>
        <dbReference type="Proteomes" id="UP000054481"/>
    </source>
</evidence>
<comment type="subcellular location">
    <subcellularLocation>
        <location evidence="1 8">Cytoplasm</location>
    </subcellularLocation>
</comment>
<feature type="zinc finger region" description="C3H1-type" evidence="9">
    <location>
        <begin position="43"/>
        <end position="72"/>
    </location>
</feature>
<dbReference type="AlphaFoldDB" id="A0A0F7ZSG1"/>
<evidence type="ECO:0000256" key="7">
    <source>
        <dbReference type="ARBA" id="ARBA00023054"/>
    </source>
</evidence>
<dbReference type="InterPro" id="IPR041332">
    <property type="entry name" value="Pan3_CK"/>
</dbReference>
<feature type="region of interest" description="Disordered" evidence="10">
    <location>
        <begin position="1"/>
        <end position="33"/>
    </location>
</feature>
<comment type="subunit">
    <text evidence="8">Homodimer. Forms a heterotrimer with a catalytic subunit PAN2 to form the poly(A)-nuclease (PAN) deadenylation complex. Interacts (via PAM-2 motif) with poly(A)-binding protein PAB1 (via PABC domain), conferring substrate specificity of the enzyme complex.</text>
</comment>
<evidence type="ECO:0000256" key="10">
    <source>
        <dbReference type="SAM" id="MobiDB-lite"/>
    </source>
</evidence>
<dbReference type="HAMAP" id="MF_03181">
    <property type="entry name" value="PAN3"/>
    <property type="match status" value="1"/>
</dbReference>